<accession>A0A7S3K6J1</accession>
<feature type="transmembrane region" description="Helical" evidence="1">
    <location>
        <begin position="12"/>
        <end position="30"/>
    </location>
</feature>
<organism evidence="2">
    <name type="scientific">Aureoumbra lagunensis</name>
    <dbReference type="NCBI Taxonomy" id="44058"/>
    <lineage>
        <taxon>Eukaryota</taxon>
        <taxon>Sar</taxon>
        <taxon>Stramenopiles</taxon>
        <taxon>Ochrophyta</taxon>
        <taxon>Pelagophyceae</taxon>
        <taxon>Pelagomonadales</taxon>
        <taxon>Aureoumbra</taxon>
    </lineage>
</organism>
<keyword evidence="1" id="KW-1133">Transmembrane helix</keyword>
<sequence>MSTEEECPRPMLLQVTSAVLWIGLIILLRPENSFISPPNAWFGSMSAFESWTSTLATMLSTHYSIHIIPLLGYALYCGRFEISSILSYITNKFRRHLFRCMFTVILVCVLEITQQTTFYLWLHIHAANVNHIFFHSLIKTAALTDLLVTLLLP</sequence>
<dbReference type="EMBL" id="HBIJ01022856">
    <property type="protein sequence ID" value="CAE0374185.1"/>
    <property type="molecule type" value="Transcribed_RNA"/>
</dbReference>
<dbReference type="AlphaFoldDB" id="A0A7S3K6J1"/>
<feature type="transmembrane region" description="Helical" evidence="1">
    <location>
        <begin position="97"/>
        <end position="120"/>
    </location>
</feature>
<keyword evidence="1" id="KW-0472">Membrane</keyword>
<keyword evidence="1" id="KW-0812">Transmembrane</keyword>
<proteinExistence type="predicted"/>
<name>A0A7S3K6J1_9STRA</name>
<evidence type="ECO:0000256" key="1">
    <source>
        <dbReference type="SAM" id="Phobius"/>
    </source>
</evidence>
<gene>
    <name evidence="2" type="ORF">ALAG00032_LOCUS14988</name>
</gene>
<reference evidence="2" key="1">
    <citation type="submission" date="2021-01" db="EMBL/GenBank/DDBJ databases">
        <authorList>
            <person name="Corre E."/>
            <person name="Pelletier E."/>
            <person name="Niang G."/>
            <person name="Scheremetjew M."/>
            <person name="Finn R."/>
            <person name="Kale V."/>
            <person name="Holt S."/>
            <person name="Cochrane G."/>
            <person name="Meng A."/>
            <person name="Brown T."/>
            <person name="Cohen L."/>
        </authorList>
    </citation>
    <scope>NUCLEOTIDE SEQUENCE</scope>
    <source>
        <strain evidence="2">CCMP1510</strain>
    </source>
</reference>
<protein>
    <submittedName>
        <fullName evidence="2">Uncharacterized protein</fullName>
    </submittedName>
</protein>
<evidence type="ECO:0000313" key="2">
    <source>
        <dbReference type="EMBL" id="CAE0374185.1"/>
    </source>
</evidence>